<dbReference type="PANTHER" id="PTHR17972:SF0">
    <property type="entry name" value="NUCLEOLAR PROTEIN 6"/>
    <property type="match status" value="1"/>
</dbReference>
<dbReference type="AlphaFoldDB" id="T1KLI4"/>
<dbReference type="Pfam" id="PF17407">
    <property type="entry name" value="Nrap_D6"/>
    <property type="match status" value="1"/>
</dbReference>
<evidence type="ECO:0000313" key="6">
    <source>
        <dbReference type="EnsemblMetazoa" id="tetur14g02550.1"/>
    </source>
</evidence>
<dbReference type="InterPro" id="IPR035371">
    <property type="entry name" value="Nrap_D6"/>
</dbReference>
<evidence type="ECO:0000259" key="4">
    <source>
        <dbReference type="Pfam" id="PF17406"/>
    </source>
</evidence>
<evidence type="ECO:0000259" key="2">
    <source>
        <dbReference type="Pfam" id="PF17404"/>
    </source>
</evidence>
<dbReference type="HOGENOM" id="CLU_003502_3_0_1"/>
<sequence>MDGDQSKTSSNSDFNEKFDIIISILKDSIKEKKSSSTKKIVNLLNKALGDKVVLIEHEYVKPYLRIGLIVDQEHCFETIIKGPSADEPEANEFREFWGEKSELRRFQEGSIRETVFWKCDTAADKRAIIGKIVKYILQKHLGIQKKLVTISGSQCDSFLWPGKLSIPGYGTGEEANQNIVFNFDSFAKKLRGCKDLPLTLSSVQGVSPAFRGTEVFPNPSVLPKYQQRLYSNKENCFTFRENTDNVHPSYIEPVDVIIHFETSGKWPSELEALKRVKAAFIIELAELLSNQYGLMCKPQKRYLDVWHEGVVFRVHIACNKEVHLMKNIITSEGVVKTIESKEAERLNQFQVHLPIISSALGSVNSRFSAFSSVTRLVKCWLSRHLLWDNIDEISVELMVAYLFLHPSPYSAPMSPLTGFIRFLKLLISFPWNRKPLIVNFNDQLKLEDIREIETYFKANRNELPSIFIATSFDKKKSMWTQEKPSIPIFQRLVFLANKCYNYLNDCIDTIDKADFQPLFHTSTKIYDLTITLEKKHVPNFHLNLSFIRTNKISEKQLQSMTKTKDKESIEYFPIVGFNPVKHYLDTLKAHLHNCAIFFYDRFGGTKLYLIWKPNAFDNETLNISDFTDWKLAAEKCKSGFYNTSFNAEAVLEDLYILGDGLVKSIDINDS</sequence>
<dbReference type="InterPro" id="IPR005554">
    <property type="entry name" value="NOL6/Upt22"/>
</dbReference>
<dbReference type="PANTHER" id="PTHR17972">
    <property type="entry name" value="NUCLEOLAR RNA-ASSOCIATED PROTEIN"/>
    <property type="match status" value="1"/>
</dbReference>
<keyword evidence="1" id="KW-0694">RNA-binding</keyword>
<dbReference type="OMA" id="NPHGGKE"/>
<dbReference type="STRING" id="32264.T1KLI4"/>
<feature type="domain" description="Nrap protein" evidence="5">
    <location>
        <begin position="524"/>
        <end position="665"/>
    </location>
</feature>
<dbReference type="Pfam" id="PF17406">
    <property type="entry name" value="Nrap_D5"/>
    <property type="match status" value="1"/>
</dbReference>
<evidence type="ECO:0000259" key="3">
    <source>
        <dbReference type="Pfam" id="PF17405"/>
    </source>
</evidence>
<dbReference type="KEGG" id="tut:107365325"/>
<comment type="similarity">
    <text evidence="1">Belongs to the NRAP family.</text>
</comment>
<reference evidence="7" key="1">
    <citation type="submission" date="2011-08" db="EMBL/GenBank/DDBJ databases">
        <authorList>
            <person name="Rombauts S."/>
        </authorList>
    </citation>
    <scope>NUCLEOTIDE SEQUENCE</scope>
    <source>
        <strain evidence="7">London</strain>
    </source>
</reference>
<dbReference type="GO" id="GO:0034456">
    <property type="term" value="C:UTP-C complex"/>
    <property type="evidence" value="ECO:0007669"/>
    <property type="project" value="TreeGrafter"/>
</dbReference>
<evidence type="ECO:0000313" key="7">
    <source>
        <dbReference type="Proteomes" id="UP000015104"/>
    </source>
</evidence>
<dbReference type="OrthoDB" id="10251401at2759"/>
<keyword evidence="1" id="KW-0539">Nucleus</keyword>
<dbReference type="InterPro" id="IPR035368">
    <property type="entry name" value="Nrap_D3"/>
</dbReference>
<keyword evidence="7" id="KW-1185">Reference proteome</keyword>
<reference evidence="6" key="2">
    <citation type="submission" date="2015-06" db="UniProtKB">
        <authorList>
            <consortium name="EnsemblMetazoa"/>
        </authorList>
    </citation>
    <scope>IDENTIFICATION</scope>
</reference>
<feature type="domain" description="Nrap protein" evidence="3">
    <location>
        <begin position="169"/>
        <end position="360"/>
    </location>
</feature>
<dbReference type="InterPro" id="IPR035369">
    <property type="entry name" value="Nrap_D4"/>
</dbReference>
<dbReference type="GO" id="GO:0032040">
    <property type="term" value="C:small-subunit processome"/>
    <property type="evidence" value="ECO:0007669"/>
    <property type="project" value="TreeGrafter"/>
</dbReference>
<gene>
    <name evidence="6" type="primary">107365325</name>
</gene>
<evidence type="ECO:0000256" key="1">
    <source>
        <dbReference type="RuleBase" id="RU364032"/>
    </source>
</evidence>
<dbReference type="GO" id="GO:0006409">
    <property type="term" value="P:tRNA export from nucleus"/>
    <property type="evidence" value="ECO:0007669"/>
    <property type="project" value="TreeGrafter"/>
</dbReference>
<proteinExistence type="inferred from homology"/>
<accession>T1KLI4</accession>
<dbReference type="GO" id="GO:0003723">
    <property type="term" value="F:RNA binding"/>
    <property type="evidence" value="ECO:0007669"/>
    <property type="project" value="UniProtKB-KW"/>
</dbReference>
<dbReference type="GO" id="GO:0006364">
    <property type="term" value="P:rRNA processing"/>
    <property type="evidence" value="ECO:0007669"/>
    <property type="project" value="TreeGrafter"/>
</dbReference>
<dbReference type="Pfam" id="PF17404">
    <property type="entry name" value="Nrap_D3"/>
    <property type="match status" value="1"/>
</dbReference>
<name>T1KLI4_TETUR</name>
<dbReference type="Pfam" id="PF17405">
    <property type="entry name" value="Nrap_D4"/>
    <property type="match status" value="1"/>
</dbReference>
<dbReference type="GO" id="GO:0032545">
    <property type="term" value="C:CURI complex"/>
    <property type="evidence" value="ECO:0007669"/>
    <property type="project" value="TreeGrafter"/>
</dbReference>
<dbReference type="eggNOG" id="KOG2054">
    <property type="taxonomic scope" value="Eukaryota"/>
</dbReference>
<evidence type="ECO:0000259" key="5">
    <source>
        <dbReference type="Pfam" id="PF17407"/>
    </source>
</evidence>
<dbReference type="Proteomes" id="UP000015104">
    <property type="component" value="Unassembled WGS sequence"/>
</dbReference>
<feature type="domain" description="Nrap protein" evidence="2">
    <location>
        <begin position="30"/>
        <end position="141"/>
    </location>
</feature>
<dbReference type="EMBL" id="CAEY01000211">
    <property type="status" value="NOT_ANNOTATED_CDS"/>
    <property type="molecule type" value="Genomic_DNA"/>
</dbReference>
<organism evidence="6 7">
    <name type="scientific">Tetranychus urticae</name>
    <name type="common">Two-spotted spider mite</name>
    <dbReference type="NCBI Taxonomy" id="32264"/>
    <lineage>
        <taxon>Eukaryota</taxon>
        <taxon>Metazoa</taxon>
        <taxon>Ecdysozoa</taxon>
        <taxon>Arthropoda</taxon>
        <taxon>Chelicerata</taxon>
        <taxon>Arachnida</taxon>
        <taxon>Acari</taxon>
        <taxon>Acariformes</taxon>
        <taxon>Trombidiformes</taxon>
        <taxon>Prostigmata</taxon>
        <taxon>Eleutherengona</taxon>
        <taxon>Raphignathae</taxon>
        <taxon>Tetranychoidea</taxon>
        <taxon>Tetranychidae</taxon>
        <taxon>Tetranychus</taxon>
    </lineage>
</organism>
<dbReference type="InterPro" id="IPR035370">
    <property type="entry name" value="Nrap_D5"/>
</dbReference>
<protein>
    <recommendedName>
        <fullName evidence="1">Nucleolar protein 6</fullName>
    </recommendedName>
</protein>
<dbReference type="SUPFAM" id="SSF81631">
    <property type="entry name" value="PAP/OAS1 substrate-binding domain"/>
    <property type="match status" value="1"/>
</dbReference>
<feature type="domain" description="Nrap protein" evidence="4">
    <location>
        <begin position="367"/>
        <end position="520"/>
    </location>
</feature>
<dbReference type="EnsemblMetazoa" id="tetur14g02550.1">
    <property type="protein sequence ID" value="tetur14g02550.1"/>
    <property type="gene ID" value="tetur14g02550"/>
</dbReference>
<comment type="subcellular location">
    <subcellularLocation>
        <location evidence="1">Nucleus</location>
        <location evidence="1">Nucleolus</location>
    </subcellularLocation>
</comment>
<dbReference type="Gene3D" id="3.30.70.3030">
    <property type="match status" value="1"/>
</dbReference>